<dbReference type="AlphaFoldDB" id="A0A0B5NXX1"/>
<dbReference type="SUPFAM" id="SSF56784">
    <property type="entry name" value="HAD-like"/>
    <property type="match status" value="1"/>
</dbReference>
<dbReference type="KEGG" id="btw:BF38_3288"/>
<dbReference type="CDD" id="cd07517">
    <property type="entry name" value="HAD_HPP"/>
    <property type="match status" value="1"/>
</dbReference>
<dbReference type="PROSITE" id="PS01228">
    <property type="entry name" value="COF_1"/>
    <property type="match status" value="1"/>
</dbReference>
<evidence type="ECO:0000313" key="1">
    <source>
        <dbReference type="EMBL" id="AJG78846.1"/>
    </source>
</evidence>
<dbReference type="Proteomes" id="UP000501107">
    <property type="component" value="Chromosome"/>
</dbReference>
<protein>
    <submittedName>
        <fullName evidence="1">Cof-like hydrolase family protein</fullName>
    </submittedName>
    <submittedName>
        <fullName evidence="2">Cof-type HAD-IIB family hydrolase</fullName>
    </submittedName>
</protein>
<name>A0A0B5NXX1_BACTU</name>
<organism evidence="2 4">
    <name type="scientific">Bacillus thuringiensis</name>
    <dbReference type="NCBI Taxonomy" id="1428"/>
    <lineage>
        <taxon>Bacteria</taxon>
        <taxon>Bacillati</taxon>
        <taxon>Bacillota</taxon>
        <taxon>Bacilli</taxon>
        <taxon>Bacillales</taxon>
        <taxon>Bacillaceae</taxon>
        <taxon>Bacillus</taxon>
        <taxon>Bacillus cereus group</taxon>
    </lineage>
</organism>
<evidence type="ECO:0000313" key="3">
    <source>
        <dbReference type="Proteomes" id="UP000031876"/>
    </source>
</evidence>
<gene>
    <name evidence="1" type="ORF">BF38_3288</name>
    <name evidence="2" type="ORF">FOC89_24135</name>
</gene>
<dbReference type="Gene3D" id="3.30.1240.10">
    <property type="match status" value="1"/>
</dbReference>
<sequence length="258" mass="28641">MCKVVFFDVDGTLLSEIDRSMHESTKEAIHRLIDKGIHVVVTTGRPYSLCSQFNALGINTIISANGAHIKCGETVIHKSVLSSEIVHDLSEFAALHGHGVSYFTEDFAMNGIAADNGRVMQALSETLNLEKYPEKSRDLSEEIYCLCLYADEIEAQKFLERYPALTFERFHGYVMNVLEDNKVSKVTAIQKVLEHLNICKSEAIAFGDGRNDIEMLEYVGLGIAMGNGGEELKTRADFVTKKASEGGILFALEKFHIV</sequence>
<dbReference type="EMBL" id="CP053980">
    <property type="protein sequence ID" value="QKH26907.1"/>
    <property type="molecule type" value="Genomic_DNA"/>
</dbReference>
<proteinExistence type="predicted"/>
<dbReference type="InterPro" id="IPR036412">
    <property type="entry name" value="HAD-like_sf"/>
</dbReference>
<reference evidence="1 3" key="1">
    <citation type="journal article" date="2015" name="Genome Announc.">
        <title>Complete genome sequences for 35 biothreat assay-relevant bacillus species.</title>
        <authorList>
            <person name="Johnson S.L."/>
            <person name="Daligault H.E."/>
            <person name="Davenport K.W."/>
            <person name="Jaissle J."/>
            <person name="Frey K.G."/>
            <person name="Ladner J.T."/>
            <person name="Broomall S.M."/>
            <person name="Bishop-Lilly K.A."/>
            <person name="Bruce D.C."/>
            <person name="Gibbons H.S."/>
            <person name="Coyne S.R."/>
            <person name="Lo C.C."/>
            <person name="Meincke L."/>
            <person name="Munk A.C."/>
            <person name="Koroleva G.I."/>
            <person name="Rosenzweig C.N."/>
            <person name="Palacios G.F."/>
            <person name="Redden C.L."/>
            <person name="Minogue T.D."/>
            <person name="Chain P.S."/>
        </authorList>
    </citation>
    <scope>NUCLEOTIDE SEQUENCE [LARGE SCALE GENOMIC DNA]</scope>
    <source>
        <strain evidence="1 3">HD1011</strain>
    </source>
</reference>
<dbReference type="InterPro" id="IPR023214">
    <property type="entry name" value="HAD_sf"/>
</dbReference>
<dbReference type="Pfam" id="PF08282">
    <property type="entry name" value="Hydrolase_3"/>
    <property type="match status" value="1"/>
</dbReference>
<dbReference type="EMBL" id="CP009335">
    <property type="protein sequence ID" value="AJG78846.1"/>
    <property type="molecule type" value="Genomic_DNA"/>
</dbReference>
<dbReference type="InterPro" id="IPR000150">
    <property type="entry name" value="Cof"/>
</dbReference>
<dbReference type="InterPro" id="IPR006379">
    <property type="entry name" value="HAD-SF_hydro_IIB"/>
</dbReference>
<dbReference type="SFLD" id="SFLDS00003">
    <property type="entry name" value="Haloacid_Dehalogenase"/>
    <property type="match status" value="1"/>
</dbReference>
<keyword evidence="2" id="KW-0378">Hydrolase</keyword>
<dbReference type="NCBIfam" id="TIGR00099">
    <property type="entry name" value="Cof-subfamily"/>
    <property type="match status" value="1"/>
</dbReference>
<dbReference type="GO" id="GO:0005829">
    <property type="term" value="C:cytosol"/>
    <property type="evidence" value="ECO:0007669"/>
    <property type="project" value="TreeGrafter"/>
</dbReference>
<evidence type="ECO:0000313" key="2">
    <source>
        <dbReference type="EMBL" id="QKH26907.1"/>
    </source>
</evidence>
<dbReference type="SFLD" id="SFLDG01140">
    <property type="entry name" value="C2.B:_Phosphomannomutase_and_P"/>
    <property type="match status" value="1"/>
</dbReference>
<dbReference type="PANTHER" id="PTHR10000">
    <property type="entry name" value="PHOSPHOSERINE PHOSPHATASE"/>
    <property type="match status" value="1"/>
</dbReference>
<dbReference type="NCBIfam" id="TIGR01484">
    <property type="entry name" value="HAD-SF-IIB"/>
    <property type="match status" value="1"/>
</dbReference>
<reference evidence="2 4" key="2">
    <citation type="submission" date="2020-05" db="EMBL/GenBank/DDBJ databases">
        <title>FDA dAtabase for Regulatory Grade micrObial Sequences (FDA-ARGOS): Supporting development and validation of Infectious Disease Dx tests.</title>
        <authorList>
            <person name="Nelson B."/>
            <person name="Plummer A."/>
            <person name="Tallon L."/>
            <person name="Sadzewicz L."/>
            <person name="Zhao X."/>
            <person name="Vavikolanu K."/>
            <person name="Mehta A."/>
            <person name="Aluvathingal J."/>
            <person name="Nadendla S."/>
            <person name="Myers T."/>
            <person name="Yan Y."/>
            <person name="Sichtig H."/>
        </authorList>
    </citation>
    <scope>NUCLEOTIDE SEQUENCE [LARGE SCALE GENOMIC DNA]</scope>
    <source>
        <strain evidence="2 4">FDAARGOS_795</strain>
    </source>
</reference>
<dbReference type="PANTHER" id="PTHR10000:SF25">
    <property type="entry name" value="PHOSPHATASE YKRA-RELATED"/>
    <property type="match status" value="1"/>
</dbReference>
<accession>A0A0B5NXX1</accession>
<evidence type="ECO:0000313" key="4">
    <source>
        <dbReference type="Proteomes" id="UP000501107"/>
    </source>
</evidence>
<dbReference type="Gene3D" id="3.40.50.1000">
    <property type="entry name" value="HAD superfamily/HAD-like"/>
    <property type="match status" value="1"/>
</dbReference>
<dbReference type="RefSeq" id="WP_000335394.1">
    <property type="nucleotide sequence ID" value="NZ_CP009335.1"/>
</dbReference>
<dbReference type="GO" id="GO:0016791">
    <property type="term" value="F:phosphatase activity"/>
    <property type="evidence" value="ECO:0007669"/>
    <property type="project" value="UniProtKB-ARBA"/>
</dbReference>
<dbReference type="PROSITE" id="PS01229">
    <property type="entry name" value="COF_2"/>
    <property type="match status" value="1"/>
</dbReference>
<dbReference type="GO" id="GO:0000287">
    <property type="term" value="F:magnesium ion binding"/>
    <property type="evidence" value="ECO:0007669"/>
    <property type="project" value="TreeGrafter"/>
</dbReference>
<dbReference type="Proteomes" id="UP000031876">
    <property type="component" value="Chromosome"/>
</dbReference>